<organism evidence="2 3">
    <name type="scientific">Rhodoferax koreensis</name>
    <dbReference type="NCBI Taxonomy" id="1842727"/>
    <lineage>
        <taxon>Bacteria</taxon>
        <taxon>Pseudomonadati</taxon>
        <taxon>Pseudomonadota</taxon>
        <taxon>Betaproteobacteria</taxon>
        <taxon>Burkholderiales</taxon>
        <taxon>Comamonadaceae</taxon>
        <taxon>Rhodoferax</taxon>
    </lineage>
</organism>
<gene>
    <name evidence="2" type="ORF">RD110_17065</name>
</gene>
<accession>A0A1P8JYE8</accession>
<proteinExistence type="predicted"/>
<name>A0A1P8JYE8_9BURK</name>
<keyword evidence="3" id="KW-1185">Reference proteome</keyword>
<dbReference type="SUPFAM" id="SSF55781">
    <property type="entry name" value="GAF domain-like"/>
    <property type="match status" value="1"/>
</dbReference>
<dbReference type="EMBL" id="CP019236">
    <property type="protein sequence ID" value="APW38701.1"/>
    <property type="molecule type" value="Genomic_DNA"/>
</dbReference>
<dbReference type="AlphaFoldDB" id="A0A1P8JYE8"/>
<reference evidence="2 3" key="1">
    <citation type="submission" date="2017-01" db="EMBL/GenBank/DDBJ databases">
        <authorList>
            <person name="Mah S.A."/>
            <person name="Swanson W.J."/>
            <person name="Moy G.W."/>
            <person name="Vacquier V.D."/>
        </authorList>
    </citation>
    <scope>NUCLEOTIDE SEQUENCE [LARGE SCALE GENOMIC DNA]</scope>
    <source>
        <strain evidence="2 3">DCY110</strain>
    </source>
</reference>
<evidence type="ECO:0000313" key="2">
    <source>
        <dbReference type="EMBL" id="APW38701.1"/>
    </source>
</evidence>
<dbReference type="RefSeq" id="WP_076200580.1">
    <property type="nucleotide sequence ID" value="NZ_CP019236.1"/>
</dbReference>
<dbReference type="STRING" id="1842727.RD110_17065"/>
<dbReference type="OrthoDB" id="8810170at2"/>
<dbReference type="Proteomes" id="UP000186609">
    <property type="component" value="Chromosome"/>
</dbReference>
<protein>
    <recommendedName>
        <fullName evidence="4">GAF domain-containing protein</fullName>
    </recommendedName>
</protein>
<evidence type="ECO:0008006" key="4">
    <source>
        <dbReference type="Google" id="ProtNLM"/>
    </source>
</evidence>
<dbReference type="KEGG" id="rhy:RD110_17065"/>
<evidence type="ECO:0000313" key="3">
    <source>
        <dbReference type="Proteomes" id="UP000186609"/>
    </source>
</evidence>
<evidence type="ECO:0000256" key="1">
    <source>
        <dbReference type="SAM" id="MobiDB-lite"/>
    </source>
</evidence>
<sequence length="170" mass="18737">MRFSTSTFLDIPTSHRATPTRSRIDSVREALRTGGIENGLRELNLGVPHRYSGIFRLDGDLLQNTHMVDKQGLPRPDGLETVVLSDSFCQIVLRDGFLLADHSGRDPRLAASPYQNIVVAYHGVPILDNAGELSGTLCHFDMVEQSISDAEFACLQEAARLFAGLLSRRS</sequence>
<feature type="region of interest" description="Disordered" evidence="1">
    <location>
        <begin position="1"/>
        <end position="21"/>
    </location>
</feature>